<accession>A0A0F6MPV0</accession>
<dbReference type="Proteomes" id="UP000011701">
    <property type="component" value="Chromosome"/>
</dbReference>
<comment type="caution">
    <text evidence="2">The sequence shown here is derived from an EMBL/GenBank/DDBJ whole genome shotgun (WGS) entry which is preliminary data.</text>
</comment>
<dbReference type="RefSeq" id="WP_002690712.1">
    <property type="nucleotide sequence ID" value="NZ_CM001797.1"/>
</dbReference>
<dbReference type="AlphaFoldDB" id="A0A0F6MPV0"/>
<dbReference type="EMBL" id="AGDY01000004">
    <property type="protein sequence ID" value="EMB23319.1"/>
    <property type="molecule type" value="Genomic_DNA"/>
</dbReference>
<feature type="domain" description="DNA circulation N-terminal" evidence="1">
    <location>
        <begin position="20"/>
        <end position="97"/>
    </location>
</feature>
<dbReference type="InterPro" id="IPR009826">
    <property type="entry name" value="DNA_circ_N"/>
</dbReference>
<reference evidence="2" key="1">
    <citation type="submission" date="2012-01" db="EMBL/GenBank/DDBJ databases">
        <title>The Genome Sequence of Treponema denticola OTK.</title>
        <authorList>
            <consortium name="The Broad Institute Genome Sequencing Platform"/>
            <person name="Earl A."/>
            <person name="Ward D."/>
            <person name="Feldgarden M."/>
            <person name="Gevers D."/>
            <person name="Blanton J.M."/>
            <person name="Fenno C.J."/>
            <person name="Baranova O.V."/>
            <person name="Mathney J."/>
            <person name="Dewhirst F.E."/>
            <person name="Izard J."/>
            <person name="Young S.K."/>
            <person name="Zeng Q."/>
            <person name="Gargeya S."/>
            <person name="Fitzgerald M."/>
            <person name="Haas B."/>
            <person name="Abouelleil A."/>
            <person name="Alvarado L."/>
            <person name="Arachchi H.M."/>
            <person name="Berlin A."/>
            <person name="Chapman S.B."/>
            <person name="Gearin G."/>
            <person name="Goldberg J."/>
            <person name="Griggs A."/>
            <person name="Gujja S."/>
            <person name="Hansen M."/>
            <person name="Heiman D."/>
            <person name="Howarth C."/>
            <person name="Larimer J."/>
            <person name="Lui A."/>
            <person name="MacDonald P.J.P."/>
            <person name="McCowen C."/>
            <person name="Montmayeur A."/>
            <person name="Murphy C."/>
            <person name="Neiman D."/>
            <person name="Pearson M."/>
            <person name="Priest M."/>
            <person name="Roberts A."/>
            <person name="Saif S."/>
            <person name="Shea T."/>
            <person name="Sisk P."/>
            <person name="Stolte C."/>
            <person name="Sykes S."/>
            <person name="Wortman J."/>
            <person name="Nusbaum C."/>
            <person name="Birren B."/>
        </authorList>
    </citation>
    <scope>NUCLEOTIDE SEQUENCE [LARGE SCALE GENOMIC DNA]</scope>
    <source>
        <strain evidence="2">OTK</strain>
    </source>
</reference>
<dbReference type="HOGENOM" id="CLU_629939_0_0_12"/>
<name>A0A0F6MPV0_TREDN</name>
<gene>
    <name evidence="2" type="ORF">HMPREF9723_00457</name>
</gene>
<evidence type="ECO:0000313" key="2">
    <source>
        <dbReference type="EMBL" id="EMB23319.1"/>
    </source>
</evidence>
<proteinExistence type="predicted"/>
<evidence type="ECO:0000259" key="1">
    <source>
        <dbReference type="Pfam" id="PF07157"/>
    </source>
</evidence>
<dbReference type="PATRIC" id="fig|999434.4.peg.478"/>
<organism evidence="2">
    <name type="scientific">Treponema denticola OTK</name>
    <dbReference type="NCBI Taxonomy" id="999434"/>
    <lineage>
        <taxon>Bacteria</taxon>
        <taxon>Pseudomonadati</taxon>
        <taxon>Spirochaetota</taxon>
        <taxon>Spirochaetia</taxon>
        <taxon>Spirochaetales</taxon>
        <taxon>Treponemataceae</taxon>
        <taxon>Treponema</taxon>
    </lineage>
</organism>
<dbReference type="Pfam" id="PF07157">
    <property type="entry name" value="DNA_circ_N"/>
    <property type="match status" value="1"/>
</dbReference>
<protein>
    <recommendedName>
        <fullName evidence="1">DNA circulation N-terminal domain-containing protein</fullName>
    </recommendedName>
</protein>
<sequence length="435" mass="48417">MEWENKISEARYTSPSEKTVTFLYGNVSKETDLKTGLFTFPDKDGAMVQHQGAGAMSFPLTCIFNGSDCIEKADRFEAMLFEQGMGELQHPVYGVHKVVPHGKIKRIDDLISGLNDSIVEVTFVKVITDENIPKLQKVEADEIEKQYEDFANAACEDFAAGVTSKNIDDELMQKSILNTQTENIKSEMEVLVSSKKEKADFFINLNELKNANNKIFDKEKSSGNGVLNVARFIFGIMNCPSRAVVSVSEKIKKYNSLARKLMVQFKNDPFGKTAAVNSIMTARLSLGALVGSLAAGAALQVAENAASNKKDLNNLVSRSEALNAAGQIENLFWTIKKFDDEKVKTNKFIDKDADSYFGLYNLIYKSILLIINSSFALPMQRTVVLDRDRQLIELSAELYGSVDYVDSLIFDNKLTVEEIAVLPMGKEITYYVKSA</sequence>